<proteinExistence type="inferred from homology"/>
<evidence type="ECO:0000256" key="8">
    <source>
        <dbReference type="ARBA" id="ARBA00051245"/>
    </source>
</evidence>
<keyword evidence="11" id="KW-1185">Reference proteome</keyword>
<protein>
    <recommendedName>
        <fullName evidence="2">non-specific protein-tyrosine kinase</fullName>
        <ecNumber evidence="2">2.7.10.2</ecNumber>
    </recommendedName>
</protein>
<dbReference type="Proteomes" id="UP000187550">
    <property type="component" value="Unassembled WGS sequence"/>
</dbReference>
<dbReference type="PANTHER" id="PTHR32309">
    <property type="entry name" value="TYROSINE-PROTEIN KINASE"/>
    <property type="match status" value="1"/>
</dbReference>
<dbReference type="InterPro" id="IPR050445">
    <property type="entry name" value="Bact_polysacc_biosynth/exp"/>
</dbReference>
<dbReference type="GO" id="GO:0004715">
    <property type="term" value="F:non-membrane spanning protein tyrosine kinase activity"/>
    <property type="evidence" value="ECO:0007669"/>
    <property type="project" value="UniProtKB-EC"/>
</dbReference>
<dbReference type="GO" id="GO:0005524">
    <property type="term" value="F:ATP binding"/>
    <property type="evidence" value="ECO:0007669"/>
    <property type="project" value="UniProtKB-KW"/>
</dbReference>
<dbReference type="Pfam" id="PF13614">
    <property type="entry name" value="AAA_31"/>
    <property type="match status" value="1"/>
</dbReference>
<dbReference type="EC" id="2.7.10.2" evidence="2"/>
<keyword evidence="7" id="KW-0829">Tyrosine-protein kinase</keyword>
<gene>
    <name evidence="10" type="ORF">SAMN05428946_1012</name>
</gene>
<dbReference type="AlphaFoldDB" id="A0A1U7PIG3"/>
<dbReference type="EMBL" id="FTPL01000001">
    <property type="protein sequence ID" value="SIT73693.1"/>
    <property type="molecule type" value="Genomic_DNA"/>
</dbReference>
<evidence type="ECO:0000256" key="3">
    <source>
        <dbReference type="ARBA" id="ARBA00022679"/>
    </source>
</evidence>
<dbReference type="CDD" id="cd05387">
    <property type="entry name" value="BY-kinase"/>
    <property type="match status" value="1"/>
</dbReference>
<dbReference type="InterPro" id="IPR025669">
    <property type="entry name" value="AAA_dom"/>
</dbReference>
<dbReference type="SUPFAM" id="SSF52540">
    <property type="entry name" value="P-loop containing nucleoside triphosphate hydrolases"/>
    <property type="match status" value="1"/>
</dbReference>
<dbReference type="InterPro" id="IPR027417">
    <property type="entry name" value="P-loop_NTPase"/>
</dbReference>
<organism evidence="10 11">
    <name type="scientific">Edaphobacillus lindanitolerans</name>
    <dbReference type="NCBI Taxonomy" id="550447"/>
    <lineage>
        <taxon>Bacteria</taxon>
        <taxon>Bacillati</taxon>
        <taxon>Bacillota</taxon>
        <taxon>Bacilli</taxon>
        <taxon>Bacillales</taxon>
        <taxon>Bacillaceae</taxon>
        <taxon>Edaphobacillus</taxon>
    </lineage>
</organism>
<dbReference type="PANTHER" id="PTHR32309:SF13">
    <property type="entry name" value="FERRIC ENTEROBACTIN TRANSPORT PROTEIN FEPE"/>
    <property type="match status" value="1"/>
</dbReference>
<comment type="similarity">
    <text evidence="1">Belongs to the CpsD/CapB family.</text>
</comment>
<dbReference type="STRING" id="550447.SAMN05428946_1012"/>
<evidence type="ECO:0000256" key="1">
    <source>
        <dbReference type="ARBA" id="ARBA00007316"/>
    </source>
</evidence>
<evidence type="ECO:0000256" key="2">
    <source>
        <dbReference type="ARBA" id="ARBA00011903"/>
    </source>
</evidence>
<keyword evidence="5" id="KW-0418">Kinase</keyword>
<dbReference type="NCBIfam" id="TIGR01007">
    <property type="entry name" value="eps_fam"/>
    <property type="match status" value="1"/>
</dbReference>
<evidence type="ECO:0000256" key="4">
    <source>
        <dbReference type="ARBA" id="ARBA00022741"/>
    </source>
</evidence>
<evidence type="ECO:0000256" key="7">
    <source>
        <dbReference type="ARBA" id="ARBA00023137"/>
    </source>
</evidence>
<feature type="domain" description="AAA" evidence="9">
    <location>
        <begin position="60"/>
        <end position="211"/>
    </location>
</feature>
<keyword evidence="4" id="KW-0547">Nucleotide-binding</keyword>
<evidence type="ECO:0000313" key="10">
    <source>
        <dbReference type="EMBL" id="SIT73693.1"/>
    </source>
</evidence>
<sequence>MMLKRKKRKNQLEQRARKLVVSASPRSVVSEQFRTLRSNIIFSTVDDELNTLLVTSATPGDGKSTVSANIATLFAQDGKRVLLIDADMRKPTVHYTFNLVNSAGLSSVLTQQQTANEAIRQTEISPNLHIMTSGPIPPNPAELLGSRAMTRLVDSLKQQYEMIVFDAPPTLSVTDAQILANQSDGTIFVVNSGATEKENLEKAISLLEKARARVLGTVLNNYQIDKDGYYQYYGTQE</sequence>
<dbReference type="InterPro" id="IPR005702">
    <property type="entry name" value="Wzc-like_C"/>
</dbReference>
<reference evidence="11" key="1">
    <citation type="submission" date="2017-01" db="EMBL/GenBank/DDBJ databases">
        <authorList>
            <person name="Varghese N."/>
            <person name="Submissions S."/>
        </authorList>
    </citation>
    <scope>NUCLEOTIDE SEQUENCE [LARGE SCALE GENOMIC DNA]</scope>
    <source>
        <strain evidence="11">MNA4</strain>
    </source>
</reference>
<dbReference type="FunFam" id="3.40.50.300:FF:000527">
    <property type="entry name" value="Tyrosine-protein kinase etk"/>
    <property type="match status" value="1"/>
</dbReference>
<name>A0A1U7PIG3_9BACI</name>
<evidence type="ECO:0000259" key="9">
    <source>
        <dbReference type="Pfam" id="PF13614"/>
    </source>
</evidence>
<keyword evidence="6" id="KW-0067">ATP-binding</keyword>
<keyword evidence="3" id="KW-0808">Transferase</keyword>
<evidence type="ECO:0000313" key="11">
    <source>
        <dbReference type="Proteomes" id="UP000187550"/>
    </source>
</evidence>
<evidence type="ECO:0000256" key="5">
    <source>
        <dbReference type="ARBA" id="ARBA00022777"/>
    </source>
</evidence>
<dbReference type="GO" id="GO:0005886">
    <property type="term" value="C:plasma membrane"/>
    <property type="evidence" value="ECO:0007669"/>
    <property type="project" value="TreeGrafter"/>
</dbReference>
<dbReference type="Gene3D" id="3.40.50.300">
    <property type="entry name" value="P-loop containing nucleotide triphosphate hydrolases"/>
    <property type="match status" value="1"/>
</dbReference>
<comment type="catalytic activity">
    <reaction evidence="8">
        <text>L-tyrosyl-[protein] + ATP = O-phospho-L-tyrosyl-[protein] + ADP + H(+)</text>
        <dbReference type="Rhea" id="RHEA:10596"/>
        <dbReference type="Rhea" id="RHEA-COMP:10136"/>
        <dbReference type="Rhea" id="RHEA-COMP:20101"/>
        <dbReference type="ChEBI" id="CHEBI:15378"/>
        <dbReference type="ChEBI" id="CHEBI:30616"/>
        <dbReference type="ChEBI" id="CHEBI:46858"/>
        <dbReference type="ChEBI" id="CHEBI:61978"/>
        <dbReference type="ChEBI" id="CHEBI:456216"/>
        <dbReference type="EC" id="2.7.10.2"/>
    </reaction>
</comment>
<dbReference type="GO" id="GO:0042802">
    <property type="term" value="F:identical protein binding"/>
    <property type="evidence" value="ECO:0007669"/>
    <property type="project" value="UniProtKB-ARBA"/>
</dbReference>
<evidence type="ECO:0000256" key="6">
    <source>
        <dbReference type="ARBA" id="ARBA00022840"/>
    </source>
</evidence>
<accession>A0A1U7PIG3</accession>